<protein>
    <submittedName>
        <fullName evidence="2">Uncharacterized protein</fullName>
    </submittedName>
</protein>
<dbReference type="CTD" id="9944555"/>
<proteinExistence type="predicted"/>
<dbReference type="AlphaFoldDB" id="A0A1S0UIS8"/>
<reference evidence="2" key="1">
    <citation type="submission" date="2012-04" db="EMBL/GenBank/DDBJ databases">
        <title>The Genome Sequence of Loa loa.</title>
        <authorList>
            <consortium name="The Broad Institute Genome Sequencing Platform"/>
            <consortium name="Broad Institute Genome Sequencing Center for Infectious Disease"/>
            <person name="Nutman T.B."/>
            <person name="Fink D.L."/>
            <person name="Russ C."/>
            <person name="Young S."/>
            <person name="Zeng Q."/>
            <person name="Gargeya S."/>
            <person name="Alvarado L."/>
            <person name="Berlin A."/>
            <person name="Chapman S.B."/>
            <person name="Chen Z."/>
            <person name="Freedman E."/>
            <person name="Gellesch M."/>
            <person name="Goldberg J."/>
            <person name="Griggs A."/>
            <person name="Gujja S."/>
            <person name="Heilman E.R."/>
            <person name="Heiman D."/>
            <person name="Howarth C."/>
            <person name="Mehta T."/>
            <person name="Neiman D."/>
            <person name="Pearson M."/>
            <person name="Roberts A."/>
            <person name="Saif S."/>
            <person name="Shea T."/>
            <person name="Shenoy N."/>
            <person name="Sisk P."/>
            <person name="Stolte C."/>
            <person name="Sykes S."/>
            <person name="White J."/>
            <person name="Yandava C."/>
            <person name="Haas B."/>
            <person name="Henn M.R."/>
            <person name="Nusbaum C."/>
            <person name="Birren B."/>
        </authorList>
    </citation>
    <scope>NUCLEOTIDE SEQUENCE [LARGE SCALE GENOMIC DNA]</scope>
</reference>
<organism evidence="2">
    <name type="scientific">Loa loa</name>
    <name type="common">Eye worm</name>
    <name type="synonym">Filaria loa</name>
    <dbReference type="NCBI Taxonomy" id="7209"/>
    <lineage>
        <taxon>Eukaryota</taxon>
        <taxon>Metazoa</taxon>
        <taxon>Ecdysozoa</taxon>
        <taxon>Nematoda</taxon>
        <taxon>Chromadorea</taxon>
        <taxon>Rhabditida</taxon>
        <taxon>Spirurina</taxon>
        <taxon>Spiruromorpha</taxon>
        <taxon>Filarioidea</taxon>
        <taxon>Onchocercidae</taxon>
        <taxon>Loa</taxon>
    </lineage>
</organism>
<evidence type="ECO:0000256" key="1">
    <source>
        <dbReference type="SAM" id="SignalP"/>
    </source>
</evidence>
<keyword evidence="1" id="KW-0732">Signal</keyword>
<sequence>MMVSLRFATILLLALLAVSVTASDWWDNDWDGPWHHYHHHHHHHGHFPWYHHFHHHHGGHHSLDHRGWKWD</sequence>
<dbReference type="InParanoid" id="A0A1S0UIS8"/>
<dbReference type="RefSeq" id="XP_020305684.1">
    <property type="nucleotide sequence ID" value="XM_020450620.1"/>
</dbReference>
<gene>
    <name evidence="2" type="ORF">LOAG_17952</name>
</gene>
<dbReference type="EMBL" id="JH712224">
    <property type="protein sequence ID" value="EJD74787.1"/>
    <property type="molecule type" value="Genomic_DNA"/>
</dbReference>
<feature type="chain" id="PRO_5010185423" evidence="1">
    <location>
        <begin position="23"/>
        <end position="71"/>
    </location>
</feature>
<feature type="signal peptide" evidence="1">
    <location>
        <begin position="1"/>
        <end position="22"/>
    </location>
</feature>
<name>A0A1S0UIS8_LOALO</name>
<dbReference type="OMA" id="PWHHYHH"/>
<accession>A0A1S0UIS8</accession>
<evidence type="ECO:0000313" key="2">
    <source>
        <dbReference type="EMBL" id="EJD74787.1"/>
    </source>
</evidence>
<dbReference type="GeneID" id="9944555"/>
<dbReference type="KEGG" id="loa:LOAG_17952"/>